<evidence type="ECO:0000256" key="5">
    <source>
        <dbReference type="ARBA" id="ARBA00022694"/>
    </source>
</evidence>
<protein>
    <recommendedName>
        <fullName evidence="11">DUS-like FMN-binding domain-containing protein</fullName>
    </recommendedName>
</protein>
<dbReference type="PROSITE" id="PS01136">
    <property type="entry name" value="UPF0034"/>
    <property type="match status" value="1"/>
</dbReference>
<comment type="catalytic activity">
    <reaction evidence="8">
        <text>a 5,6-dihydrouridine in mRNA + NAD(+) = a uridine in mRNA + NADH + H(+)</text>
        <dbReference type="Rhea" id="RHEA:69851"/>
        <dbReference type="Rhea" id="RHEA-COMP:14658"/>
        <dbReference type="Rhea" id="RHEA-COMP:17789"/>
        <dbReference type="ChEBI" id="CHEBI:15378"/>
        <dbReference type="ChEBI" id="CHEBI:57540"/>
        <dbReference type="ChEBI" id="CHEBI:57945"/>
        <dbReference type="ChEBI" id="CHEBI:65315"/>
        <dbReference type="ChEBI" id="CHEBI:74443"/>
    </reaction>
    <physiologicalReaction direction="right-to-left" evidence="8">
        <dbReference type="Rhea" id="RHEA:69853"/>
    </physiologicalReaction>
</comment>
<dbReference type="PANTHER" id="PTHR45936">
    <property type="entry name" value="TRNA-DIHYDROURIDINE(20) SYNTHASE [NAD(P)+]-LIKE"/>
    <property type="match status" value="1"/>
</dbReference>
<dbReference type="InterPro" id="IPR018517">
    <property type="entry name" value="tRNA_hU_synthase_CS"/>
</dbReference>
<comment type="cofactor">
    <cofactor evidence="1">
        <name>FMN</name>
        <dbReference type="ChEBI" id="CHEBI:58210"/>
    </cofactor>
</comment>
<evidence type="ECO:0000313" key="12">
    <source>
        <dbReference type="EMBL" id="KAA8902092.1"/>
    </source>
</evidence>
<evidence type="ECO:0000256" key="9">
    <source>
        <dbReference type="ARBA" id="ARBA00049447"/>
    </source>
</evidence>
<keyword evidence="5" id="KW-0819">tRNA processing</keyword>
<evidence type="ECO:0000256" key="6">
    <source>
        <dbReference type="ARBA" id="ARBA00023002"/>
    </source>
</evidence>
<dbReference type="GO" id="GO:0017150">
    <property type="term" value="F:tRNA dihydrouridine synthase activity"/>
    <property type="evidence" value="ECO:0007669"/>
    <property type="project" value="InterPro"/>
</dbReference>
<feature type="domain" description="DUS-like FMN-binding" evidence="11">
    <location>
        <begin position="34"/>
        <end position="266"/>
    </location>
</feature>
<keyword evidence="2" id="KW-0285">Flavoprotein</keyword>
<feature type="region of interest" description="Disordered" evidence="10">
    <location>
        <begin position="345"/>
        <end position="395"/>
    </location>
</feature>
<evidence type="ECO:0000256" key="4">
    <source>
        <dbReference type="ARBA" id="ARBA00022664"/>
    </source>
</evidence>
<dbReference type="InterPro" id="IPR013785">
    <property type="entry name" value="Aldolase_TIM"/>
</dbReference>
<dbReference type="InterPro" id="IPR035587">
    <property type="entry name" value="DUS-like_FMN-bd"/>
</dbReference>
<dbReference type="Proteomes" id="UP000326924">
    <property type="component" value="Unassembled WGS sequence"/>
</dbReference>
<evidence type="ECO:0000256" key="7">
    <source>
        <dbReference type="ARBA" id="ARBA00045934"/>
    </source>
</evidence>
<dbReference type="GO" id="GO:0050660">
    <property type="term" value="F:flavin adenine dinucleotide binding"/>
    <property type="evidence" value="ECO:0007669"/>
    <property type="project" value="InterPro"/>
</dbReference>
<evidence type="ECO:0000313" key="13">
    <source>
        <dbReference type="Proteomes" id="UP000326924"/>
    </source>
</evidence>
<reference evidence="12 13" key="1">
    <citation type="submission" date="2019-09" db="EMBL/GenBank/DDBJ databases">
        <title>Draft genome of the ectomycorrhizal ascomycete Sphaerosporella brunnea.</title>
        <authorList>
            <consortium name="DOE Joint Genome Institute"/>
            <person name="Benucci G.M."/>
            <person name="Marozzi G."/>
            <person name="Antonielli L."/>
            <person name="Sanchez S."/>
            <person name="Marco P."/>
            <person name="Wang X."/>
            <person name="Falini L.B."/>
            <person name="Barry K."/>
            <person name="Haridas S."/>
            <person name="Lipzen A."/>
            <person name="Labutti K."/>
            <person name="Grigoriev I.V."/>
            <person name="Murat C."/>
            <person name="Martin F."/>
            <person name="Albertini E."/>
            <person name="Donnini D."/>
            <person name="Bonito G."/>
        </authorList>
    </citation>
    <scope>NUCLEOTIDE SEQUENCE [LARGE SCALE GENOMIC DNA]</scope>
    <source>
        <strain evidence="12 13">Sb_GMNB300</strain>
    </source>
</reference>
<dbReference type="AlphaFoldDB" id="A0A5J5ESF5"/>
<keyword evidence="3" id="KW-0288">FMN</keyword>
<dbReference type="PANTHER" id="PTHR45936:SF1">
    <property type="entry name" value="TRNA-DIHYDROURIDINE(20) SYNTHASE [NAD(P)+]-LIKE"/>
    <property type="match status" value="1"/>
</dbReference>
<dbReference type="OrthoDB" id="10262250at2759"/>
<dbReference type="CDD" id="cd02801">
    <property type="entry name" value="DUS_like_FMN"/>
    <property type="match status" value="1"/>
</dbReference>
<comment type="caution">
    <text evidence="12">The sequence shown here is derived from an EMBL/GenBank/DDBJ whole genome shotgun (WGS) entry which is preliminary data.</text>
</comment>
<dbReference type="FunCoup" id="A0A5J5ESF5">
    <property type="interactions" value="857"/>
</dbReference>
<dbReference type="EMBL" id="VXIS01000136">
    <property type="protein sequence ID" value="KAA8902092.1"/>
    <property type="molecule type" value="Genomic_DNA"/>
</dbReference>
<evidence type="ECO:0000256" key="3">
    <source>
        <dbReference type="ARBA" id="ARBA00022643"/>
    </source>
</evidence>
<organism evidence="12 13">
    <name type="scientific">Sphaerosporella brunnea</name>
    <dbReference type="NCBI Taxonomy" id="1250544"/>
    <lineage>
        <taxon>Eukaryota</taxon>
        <taxon>Fungi</taxon>
        <taxon>Dikarya</taxon>
        <taxon>Ascomycota</taxon>
        <taxon>Pezizomycotina</taxon>
        <taxon>Pezizomycetes</taxon>
        <taxon>Pezizales</taxon>
        <taxon>Pyronemataceae</taxon>
        <taxon>Sphaerosporella</taxon>
    </lineage>
</organism>
<keyword evidence="6" id="KW-0560">Oxidoreductase</keyword>
<proteinExistence type="predicted"/>
<evidence type="ECO:0000256" key="10">
    <source>
        <dbReference type="SAM" id="MobiDB-lite"/>
    </source>
</evidence>
<dbReference type="GO" id="GO:0005737">
    <property type="term" value="C:cytoplasm"/>
    <property type="evidence" value="ECO:0007669"/>
    <property type="project" value="TreeGrafter"/>
</dbReference>
<sequence>MAHPGFVGKCVLAPMVRTGELPTRLLSLKYGADAVWSPEVVDKAIIGCSRVINPTLNTIDFVKIPANANGEERLIFRTHPELEKKKLIFQIGSADPSLAVEGASIVAKDVAGIDLNCGCPKHFSIHSGMGAALLKNPDNLVAILTALVEEVGKPNNIPISAKIRILDTPEETLGLVRRLCATGIARVTVHCRTTPMRPREPAIRDQLADIVKVCHEVGVQCYANGDIESRTHAEEMIEKFGVDGCMIARAAETNPSCFRREGLLPWREVVDEFLKTSMSVGQWMANIKFCLSHLIPGKDPLYVQVTQSKTVEAICNILGVPYTPAVPEQPESSPRTVTKAIEKAQKKSETVKAAGGSGVSRVREGKKKSQRGVAPNPQPVADVQAEQPITATMLV</sequence>
<keyword evidence="13" id="KW-1185">Reference proteome</keyword>
<name>A0A5J5ESF5_9PEZI</name>
<accession>A0A5J5ESF5</accession>
<gene>
    <name evidence="12" type="ORF">FN846DRAFT_780709</name>
</gene>
<dbReference type="Gene3D" id="3.20.20.70">
    <property type="entry name" value="Aldolase class I"/>
    <property type="match status" value="1"/>
</dbReference>
<dbReference type="Pfam" id="PF01207">
    <property type="entry name" value="Dus"/>
    <property type="match status" value="1"/>
</dbReference>
<comment type="function">
    <text evidence="7">Catalyzes the synthesis of dihydrouridine, a modified base found in the D-loop of most tRNAs. Specifically modifies U47 in cytoplasmic tRNAs. Catalyzes the synthesis of dihydrouridine in some mRNAs, thereby affecting their translation.</text>
</comment>
<comment type="catalytic activity">
    <reaction evidence="9">
        <text>a 5,6-dihydrouridine in mRNA + NADP(+) = a uridine in mRNA + NADPH + H(+)</text>
        <dbReference type="Rhea" id="RHEA:69855"/>
        <dbReference type="Rhea" id="RHEA-COMP:14658"/>
        <dbReference type="Rhea" id="RHEA-COMP:17789"/>
        <dbReference type="ChEBI" id="CHEBI:15378"/>
        <dbReference type="ChEBI" id="CHEBI:57783"/>
        <dbReference type="ChEBI" id="CHEBI:58349"/>
        <dbReference type="ChEBI" id="CHEBI:65315"/>
        <dbReference type="ChEBI" id="CHEBI:74443"/>
    </reaction>
    <physiologicalReaction direction="right-to-left" evidence="9">
        <dbReference type="Rhea" id="RHEA:69857"/>
    </physiologicalReaction>
</comment>
<evidence type="ECO:0000256" key="1">
    <source>
        <dbReference type="ARBA" id="ARBA00001917"/>
    </source>
</evidence>
<dbReference type="SUPFAM" id="SSF51395">
    <property type="entry name" value="FMN-linked oxidoreductases"/>
    <property type="match status" value="1"/>
</dbReference>
<dbReference type="InterPro" id="IPR052582">
    <property type="entry name" value="tRNA-DUS-like"/>
</dbReference>
<evidence type="ECO:0000259" key="11">
    <source>
        <dbReference type="Pfam" id="PF01207"/>
    </source>
</evidence>
<dbReference type="GO" id="GO:0006397">
    <property type="term" value="P:mRNA processing"/>
    <property type="evidence" value="ECO:0007669"/>
    <property type="project" value="UniProtKB-KW"/>
</dbReference>
<evidence type="ECO:0000256" key="8">
    <source>
        <dbReference type="ARBA" id="ARBA00048342"/>
    </source>
</evidence>
<evidence type="ECO:0000256" key="2">
    <source>
        <dbReference type="ARBA" id="ARBA00022630"/>
    </source>
</evidence>
<keyword evidence="4" id="KW-0507">mRNA processing</keyword>
<dbReference type="InParanoid" id="A0A5J5ESF5"/>